<evidence type="ECO:0008006" key="2">
    <source>
        <dbReference type="Google" id="ProtNLM"/>
    </source>
</evidence>
<proteinExistence type="predicted"/>
<reference evidence="1" key="1">
    <citation type="submission" date="2018-05" db="EMBL/GenBank/DDBJ databases">
        <authorList>
            <person name="Lanie J.A."/>
            <person name="Ng W.-L."/>
            <person name="Kazmierczak K.M."/>
            <person name="Andrzejewski T.M."/>
            <person name="Davidsen T.M."/>
            <person name="Wayne K.J."/>
            <person name="Tettelin H."/>
            <person name="Glass J.I."/>
            <person name="Rusch D."/>
            <person name="Podicherti R."/>
            <person name="Tsui H.-C.T."/>
            <person name="Winkler M.E."/>
        </authorList>
    </citation>
    <scope>NUCLEOTIDE SEQUENCE</scope>
</reference>
<evidence type="ECO:0000313" key="1">
    <source>
        <dbReference type="EMBL" id="SVA15922.1"/>
    </source>
</evidence>
<sequence length="736" mass="79251">MARTLRTVLTNFSGGELNPLLKTRTDAKAYFNGAQTLRNWYMLDTGGIMRRQGTSYKQTLTGESRILPFVFSDDEVAIFSLSNNRLDVFSSTGASIQANITSNCNWTTAQLFELNIAQFGDTVFIAHRDNPTVKIKRASASSFAATIFAFDSHSSGYPRYQPYYKYEDSAVTLTPAATTGSGVNVTASSAIFDSDANWVGKVLRIGEKEVDITARTNTTVVVVTVRETLASTSANAEWDEQLISSHRGYPQAITFHDNRLWLAGIKSKPSSVNASHVGDYFNFSVGTGLSSEGIDVAISGDQVNEIRHLYSSSNLQIFTDGGEYIIPTSSDTAAITPSNIVFRRQTPYGCSRTRPILFDGASLYTQKNGQAIREFIYSDTEAGYISTNISVMANHLIDSPKDIAMISGSSTRPEQFAIFTNNGSTHGGKLAVFHSIREEDIAGWTMWSTRDDDTFHSVTSANEHLFAVCKRSLNSVVTYTLEKFAEDDSTSLDCSTASTLNQRGTPLVKGASQSGLTLITDGFTSAPQIQEAFTISGVTGTYTTTAVTNNGGGTYTLTLDATLASSPADNAALTLTKGFLHDVNAIYTSESINAVAGNSSLGAFTVSGGDQVTFTVDPQATGVSIGFNYTPSLETMPIDVETETGPHTGLPRRIVRCIVDIADALDISLKAPNSSATAHELVILQSGFTIGSDLTKQSGKKEFYFLGYDKSPTVAITQNDPLPLKVLGMALEVQIS</sequence>
<gene>
    <name evidence="1" type="ORF">METZ01_LOCUS68776</name>
</gene>
<dbReference type="AlphaFoldDB" id="A0A381TIH3"/>
<name>A0A381TIH3_9ZZZZ</name>
<organism evidence="1">
    <name type="scientific">marine metagenome</name>
    <dbReference type="NCBI Taxonomy" id="408172"/>
    <lineage>
        <taxon>unclassified sequences</taxon>
        <taxon>metagenomes</taxon>
        <taxon>ecological metagenomes</taxon>
    </lineage>
</organism>
<dbReference type="EMBL" id="UINC01004656">
    <property type="protein sequence ID" value="SVA15922.1"/>
    <property type="molecule type" value="Genomic_DNA"/>
</dbReference>
<accession>A0A381TIH3</accession>
<protein>
    <recommendedName>
        <fullName evidence="2">Ubiquitin-activating enzyme E1 FCCH domain-containing protein</fullName>
    </recommendedName>
</protein>